<dbReference type="EMBL" id="LGCL01000010">
    <property type="protein sequence ID" value="KPL79659.1"/>
    <property type="molecule type" value="Genomic_DNA"/>
</dbReference>
<proteinExistence type="predicted"/>
<evidence type="ECO:0000313" key="2">
    <source>
        <dbReference type="EMBL" id="KPL79659.1"/>
    </source>
</evidence>
<feature type="domain" description="Metallo-beta-lactamase" evidence="1">
    <location>
        <begin position="115"/>
        <end position="193"/>
    </location>
</feature>
<sequence length="289" mass="32341">MQEIAPKIYIETGFPGVTLGAINWPHGLILIDAPFRAEDARSWRSALLNLGGGVDRILVNLDDHLDRVIGVRNMDCTVVAHASIADNICARPATFRPQPVGSGAEWEQFGGLGTVRWALPEISFNEQLEIYWDTEANPLVLQHHPGPSNGSIWAILPDHQIIFVGDTVTPGEPPFLECADLPAWIKSVERLKSDEFNTHVMISSRSGIIHAADLKAQHAYLTLLHERMEELAQKKAAPEKTESLIPELLKEFHISPEKEILYQQRLAYGLRQYYVRTYLHNSADPGFVN</sequence>
<dbReference type="AlphaFoldDB" id="A0A0P6XSF7"/>
<keyword evidence="3" id="KW-1185">Reference proteome</keyword>
<evidence type="ECO:0000259" key="1">
    <source>
        <dbReference type="Pfam" id="PF00753"/>
    </source>
</evidence>
<organism evidence="2 3">
    <name type="scientific">Ornatilinea apprima</name>
    <dbReference type="NCBI Taxonomy" id="1134406"/>
    <lineage>
        <taxon>Bacteria</taxon>
        <taxon>Bacillati</taxon>
        <taxon>Chloroflexota</taxon>
        <taxon>Anaerolineae</taxon>
        <taxon>Anaerolineales</taxon>
        <taxon>Anaerolineaceae</taxon>
        <taxon>Ornatilinea</taxon>
    </lineage>
</organism>
<dbReference type="InterPro" id="IPR036866">
    <property type="entry name" value="RibonucZ/Hydroxyglut_hydro"/>
</dbReference>
<dbReference type="Gene3D" id="3.60.15.10">
    <property type="entry name" value="Ribonuclease Z/Hydroxyacylglutathione hydrolase-like"/>
    <property type="match status" value="1"/>
</dbReference>
<dbReference type="RefSeq" id="WP_075061353.1">
    <property type="nucleotide sequence ID" value="NZ_LGCL01000010.1"/>
</dbReference>
<comment type="caution">
    <text evidence="2">The sequence shown here is derived from an EMBL/GenBank/DDBJ whole genome shotgun (WGS) entry which is preliminary data.</text>
</comment>
<dbReference type="Proteomes" id="UP000050417">
    <property type="component" value="Unassembled WGS sequence"/>
</dbReference>
<dbReference type="SUPFAM" id="SSF56281">
    <property type="entry name" value="Metallo-hydrolase/oxidoreductase"/>
    <property type="match status" value="1"/>
</dbReference>
<protein>
    <recommendedName>
        <fullName evidence="1">Metallo-beta-lactamase domain-containing protein</fullName>
    </recommendedName>
</protein>
<accession>A0A0P6XSF7</accession>
<dbReference type="STRING" id="1134406.ADN00_02350"/>
<dbReference type="Pfam" id="PF00753">
    <property type="entry name" value="Lactamase_B"/>
    <property type="match status" value="1"/>
</dbReference>
<reference evidence="2 3" key="1">
    <citation type="submission" date="2015-07" db="EMBL/GenBank/DDBJ databases">
        <title>Genome sequence of Ornatilinea apprima DSM 23815.</title>
        <authorList>
            <person name="Hemp J."/>
            <person name="Ward L.M."/>
            <person name="Pace L.A."/>
            <person name="Fischer W.W."/>
        </authorList>
    </citation>
    <scope>NUCLEOTIDE SEQUENCE [LARGE SCALE GENOMIC DNA]</scope>
    <source>
        <strain evidence="2 3">P3M-1</strain>
    </source>
</reference>
<gene>
    <name evidence="2" type="ORF">ADN00_02350</name>
</gene>
<evidence type="ECO:0000313" key="3">
    <source>
        <dbReference type="Proteomes" id="UP000050417"/>
    </source>
</evidence>
<name>A0A0P6XSF7_9CHLR</name>
<dbReference type="InterPro" id="IPR001279">
    <property type="entry name" value="Metallo-B-lactamas"/>
</dbReference>
<dbReference type="OrthoDB" id="148116at2"/>